<dbReference type="EMBL" id="CWQJ01000029">
    <property type="protein sequence ID" value="CSC72837.1"/>
    <property type="molecule type" value="Genomic_DNA"/>
</dbReference>
<reference evidence="2 3" key="1">
    <citation type="submission" date="2015-07" db="EMBL/GenBank/DDBJ databases">
        <authorList>
            <consortium name="Pathogen Informatics"/>
        </authorList>
    </citation>
    <scope>NUCLEOTIDE SEQUENCE [LARGE SCALE GENOMIC DNA]</scope>
    <source>
        <strain evidence="2 3">A325</strain>
    </source>
</reference>
<keyword evidence="1" id="KW-1133">Transmembrane helix</keyword>
<dbReference type="Proteomes" id="UP000046067">
    <property type="component" value="Unassembled WGS sequence"/>
</dbReference>
<evidence type="ECO:0000313" key="2">
    <source>
        <dbReference type="EMBL" id="CSC72837.1"/>
    </source>
</evidence>
<gene>
    <name evidence="2" type="ORF">ERS013201_03398</name>
</gene>
<dbReference type="AlphaFoldDB" id="A0A655ZN31"/>
<accession>A0A655ZN31</accession>
<organism evidence="2 3">
    <name type="scientific">Vibrio cholerae</name>
    <dbReference type="NCBI Taxonomy" id="666"/>
    <lineage>
        <taxon>Bacteria</taxon>
        <taxon>Pseudomonadati</taxon>
        <taxon>Pseudomonadota</taxon>
        <taxon>Gammaproteobacteria</taxon>
        <taxon>Vibrionales</taxon>
        <taxon>Vibrionaceae</taxon>
        <taxon>Vibrio</taxon>
    </lineage>
</organism>
<feature type="transmembrane region" description="Helical" evidence="1">
    <location>
        <begin position="67"/>
        <end position="91"/>
    </location>
</feature>
<evidence type="ECO:0000313" key="3">
    <source>
        <dbReference type="Proteomes" id="UP000046067"/>
    </source>
</evidence>
<keyword evidence="1" id="KW-0812">Transmembrane</keyword>
<name>A0A655ZN31_VIBCL</name>
<keyword evidence="1" id="KW-0472">Membrane</keyword>
<evidence type="ECO:0000256" key="1">
    <source>
        <dbReference type="SAM" id="Phobius"/>
    </source>
</evidence>
<protein>
    <submittedName>
        <fullName evidence="2">Uncharacterized protein</fullName>
    </submittedName>
</protein>
<sequence length="95" mass="10410">MVTATSSDSSNVCSATRICCVIRSCTCGRWAKKRTIRLIFDKPMILPRGMYATAAVPSMVTKWCSHVLVSVMSFTLTISLTFILFSITVILGKLA</sequence>
<proteinExistence type="predicted"/>